<evidence type="ECO:0000256" key="2">
    <source>
        <dbReference type="ARBA" id="ARBA00022679"/>
    </source>
</evidence>
<sequence>MGIMHRDVKPYNVMIDHEHRKLRLIDRALAEFYHPGQEHNVQVASRYFKSPELLADYQMYDYSLGMWSLGCMLASVIFRKEPFFHGHDNCDQLVRTAKVLGTEDLHDYIDKYNIELDPRFNDILGRRSCKRRERFVHSENQHLVSPEALDFLDKLLRYDHQSRLTAREAMQHPYFYTAVKDQASVGSSSMPGGSMPVSSANMMSGISSVPTPSPLGPRADYTSDCCCQPPRGACSSCRWRSAVMAPSVS</sequence>
<dbReference type="CDD" id="cd14132">
    <property type="entry name" value="STKc_CK2_alpha"/>
    <property type="match status" value="1"/>
</dbReference>
<gene>
    <name evidence="8" type="ORF">E2I00_000609</name>
</gene>
<dbReference type="GO" id="GO:0005524">
    <property type="term" value="F:ATP binding"/>
    <property type="evidence" value="ECO:0007669"/>
    <property type="project" value="UniProtKB-UniRule"/>
</dbReference>
<dbReference type="PANTHER" id="PTHR24054">
    <property type="entry name" value="CASEIN KINASE II SUBUNIT ALPHA"/>
    <property type="match status" value="1"/>
</dbReference>
<evidence type="ECO:0000256" key="6">
    <source>
        <dbReference type="RuleBase" id="RU369118"/>
    </source>
</evidence>
<dbReference type="PROSITE" id="PS00108">
    <property type="entry name" value="PROTEIN_KINASE_ST"/>
    <property type="match status" value="1"/>
</dbReference>
<comment type="similarity">
    <text evidence="6">Belongs to the protein kinase superfamily. Ser/Thr protein kinase family. CK2 subfamily.</text>
</comment>
<evidence type="ECO:0000313" key="8">
    <source>
        <dbReference type="EMBL" id="KAB0402639.1"/>
    </source>
</evidence>
<keyword evidence="3 6" id="KW-0547">Nucleotide-binding</keyword>
<comment type="caution">
    <text evidence="8">The sequence shown here is derived from an EMBL/GenBank/DDBJ whole genome shotgun (WGS) entry which is preliminary data.</text>
</comment>
<keyword evidence="2 6" id="KW-0808">Transferase</keyword>
<name>A0A6A1Q729_BALPH</name>
<keyword evidence="6" id="KW-0539">Nucleus</keyword>
<dbReference type="EC" id="2.7.11.1" evidence="6"/>
<dbReference type="PROSITE" id="PS50011">
    <property type="entry name" value="PROTEIN_KINASE_DOM"/>
    <property type="match status" value="1"/>
</dbReference>
<dbReference type="Pfam" id="PF00069">
    <property type="entry name" value="Pkinase"/>
    <property type="match status" value="1"/>
</dbReference>
<dbReference type="GO" id="GO:0005634">
    <property type="term" value="C:nucleus"/>
    <property type="evidence" value="ECO:0007669"/>
    <property type="project" value="UniProtKB-SubCell"/>
</dbReference>
<feature type="domain" description="Protein kinase" evidence="7">
    <location>
        <begin position="1"/>
        <end position="175"/>
    </location>
</feature>
<keyword evidence="4 6" id="KW-0418">Kinase</keyword>
<dbReference type="GO" id="GO:0106310">
    <property type="term" value="F:protein serine kinase activity"/>
    <property type="evidence" value="ECO:0007669"/>
    <property type="project" value="UniProtKB-UniRule"/>
</dbReference>
<dbReference type="PANTHER" id="PTHR24054:SF16">
    <property type="entry name" value="CASEIN KINASE II SUBUNIT ALPHA-RELATED"/>
    <property type="match status" value="1"/>
</dbReference>
<keyword evidence="1 6" id="KW-0723">Serine/threonine-protein kinase</keyword>
<dbReference type="SMART" id="SM00220">
    <property type="entry name" value="S_TKc"/>
    <property type="match status" value="1"/>
</dbReference>
<comment type="subunit">
    <text evidence="6">Heterotetramer.</text>
</comment>
<dbReference type="InterPro" id="IPR011009">
    <property type="entry name" value="Kinase-like_dom_sf"/>
</dbReference>
<comment type="function">
    <text evidence="6">Catalytic subunit of a constitutively active serine/threonine-protein kinase complex that phosphorylates a large number of substrates containing acidic residues C-terminal to the phosphorylated serine or threonine.</text>
</comment>
<dbReference type="GO" id="GO:0004674">
    <property type="term" value="F:protein serine/threonine kinase activity"/>
    <property type="evidence" value="ECO:0007669"/>
    <property type="project" value="UniProtKB-UniRule"/>
</dbReference>
<proteinExistence type="inferred from homology"/>
<dbReference type="EMBL" id="SGJD01000965">
    <property type="protein sequence ID" value="KAB0402639.1"/>
    <property type="molecule type" value="Genomic_DNA"/>
</dbReference>
<dbReference type="AlphaFoldDB" id="A0A6A1Q729"/>
<keyword evidence="9" id="KW-1185">Reference proteome</keyword>
<reference evidence="8 9" key="1">
    <citation type="journal article" date="2019" name="PLoS ONE">
        <title>Genomic analyses reveal an absence of contemporary introgressive admixture between fin whales and blue whales, despite known hybrids.</title>
        <authorList>
            <person name="Westbury M.V."/>
            <person name="Petersen B."/>
            <person name="Lorenzen E.D."/>
        </authorList>
    </citation>
    <scope>NUCLEOTIDE SEQUENCE [LARGE SCALE GENOMIC DNA]</scope>
    <source>
        <strain evidence="8">FinWhale-01</strain>
    </source>
</reference>
<evidence type="ECO:0000256" key="4">
    <source>
        <dbReference type="ARBA" id="ARBA00022777"/>
    </source>
</evidence>
<dbReference type="GO" id="GO:0005956">
    <property type="term" value="C:protein kinase CK2 complex"/>
    <property type="evidence" value="ECO:0007669"/>
    <property type="project" value="TreeGrafter"/>
</dbReference>
<dbReference type="Proteomes" id="UP000437017">
    <property type="component" value="Unassembled WGS sequence"/>
</dbReference>
<protein>
    <recommendedName>
        <fullName evidence="6">Casein kinase II subunit alpha</fullName>
        <shortName evidence="6">CK II alpha</shortName>
        <ecNumber evidence="6">2.7.11.1</ecNumber>
    </recommendedName>
</protein>
<dbReference type="FunFam" id="1.10.510.10:FF:000059">
    <property type="entry name" value="Casein kinase II subunit alpha"/>
    <property type="match status" value="1"/>
</dbReference>
<dbReference type="InterPro" id="IPR000719">
    <property type="entry name" value="Prot_kinase_dom"/>
</dbReference>
<evidence type="ECO:0000256" key="3">
    <source>
        <dbReference type="ARBA" id="ARBA00022741"/>
    </source>
</evidence>
<keyword evidence="5 6" id="KW-0067">ATP-binding</keyword>
<comment type="catalytic activity">
    <reaction evidence="6">
        <text>L-seryl-[protein] + ATP = O-phospho-L-seryl-[protein] + ADP + H(+)</text>
        <dbReference type="Rhea" id="RHEA:17989"/>
        <dbReference type="Rhea" id="RHEA-COMP:9863"/>
        <dbReference type="Rhea" id="RHEA-COMP:11604"/>
        <dbReference type="ChEBI" id="CHEBI:15378"/>
        <dbReference type="ChEBI" id="CHEBI:29999"/>
        <dbReference type="ChEBI" id="CHEBI:30616"/>
        <dbReference type="ChEBI" id="CHEBI:83421"/>
        <dbReference type="ChEBI" id="CHEBI:456216"/>
        <dbReference type="EC" id="2.7.11.1"/>
    </reaction>
</comment>
<dbReference type="InterPro" id="IPR008271">
    <property type="entry name" value="Ser/Thr_kinase_AS"/>
</dbReference>
<dbReference type="Gene3D" id="1.10.510.10">
    <property type="entry name" value="Transferase(Phosphotransferase) domain 1"/>
    <property type="match status" value="1"/>
</dbReference>
<dbReference type="SUPFAM" id="SSF56112">
    <property type="entry name" value="Protein kinase-like (PK-like)"/>
    <property type="match status" value="1"/>
</dbReference>
<dbReference type="OrthoDB" id="10254671at2759"/>
<evidence type="ECO:0000256" key="5">
    <source>
        <dbReference type="ARBA" id="ARBA00022840"/>
    </source>
</evidence>
<organism evidence="8 9">
    <name type="scientific">Balaenoptera physalus</name>
    <name type="common">Fin whale</name>
    <name type="synonym">Balaena physalus</name>
    <dbReference type="NCBI Taxonomy" id="9770"/>
    <lineage>
        <taxon>Eukaryota</taxon>
        <taxon>Metazoa</taxon>
        <taxon>Chordata</taxon>
        <taxon>Craniata</taxon>
        <taxon>Vertebrata</taxon>
        <taxon>Euteleostomi</taxon>
        <taxon>Mammalia</taxon>
        <taxon>Eutheria</taxon>
        <taxon>Laurasiatheria</taxon>
        <taxon>Artiodactyla</taxon>
        <taxon>Whippomorpha</taxon>
        <taxon>Cetacea</taxon>
        <taxon>Mysticeti</taxon>
        <taxon>Balaenopteridae</taxon>
        <taxon>Balaenoptera</taxon>
    </lineage>
</organism>
<evidence type="ECO:0000313" key="9">
    <source>
        <dbReference type="Proteomes" id="UP000437017"/>
    </source>
</evidence>
<dbReference type="GO" id="GO:0005829">
    <property type="term" value="C:cytosol"/>
    <property type="evidence" value="ECO:0007669"/>
    <property type="project" value="TreeGrafter"/>
</dbReference>
<dbReference type="GO" id="GO:0051726">
    <property type="term" value="P:regulation of cell cycle"/>
    <property type="evidence" value="ECO:0007669"/>
    <property type="project" value="TreeGrafter"/>
</dbReference>
<dbReference type="InterPro" id="IPR045216">
    <property type="entry name" value="CK2_alpha"/>
</dbReference>
<comment type="catalytic activity">
    <reaction evidence="6">
        <text>L-threonyl-[protein] + ATP = O-phospho-L-threonyl-[protein] + ADP + H(+)</text>
        <dbReference type="Rhea" id="RHEA:46608"/>
        <dbReference type="Rhea" id="RHEA-COMP:11060"/>
        <dbReference type="Rhea" id="RHEA-COMP:11605"/>
        <dbReference type="ChEBI" id="CHEBI:15378"/>
        <dbReference type="ChEBI" id="CHEBI:30013"/>
        <dbReference type="ChEBI" id="CHEBI:30616"/>
        <dbReference type="ChEBI" id="CHEBI:61977"/>
        <dbReference type="ChEBI" id="CHEBI:456216"/>
        <dbReference type="EC" id="2.7.11.1"/>
    </reaction>
</comment>
<evidence type="ECO:0000256" key="1">
    <source>
        <dbReference type="ARBA" id="ARBA00022527"/>
    </source>
</evidence>
<accession>A0A6A1Q729</accession>
<comment type="subcellular location">
    <subcellularLocation>
        <location evidence="6">Nucleus</location>
    </subcellularLocation>
</comment>
<evidence type="ECO:0000259" key="7">
    <source>
        <dbReference type="PROSITE" id="PS50011"/>
    </source>
</evidence>